<dbReference type="Pfam" id="PF01478">
    <property type="entry name" value="Peptidase_A24"/>
    <property type="match status" value="1"/>
</dbReference>
<keyword evidence="5" id="KW-1185">Reference proteome</keyword>
<keyword evidence="2" id="KW-1133">Transmembrane helix</keyword>
<feature type="transmembrane region" description="Helical" evidence="2">
    <location>
        <begin position="70"/>
        <end position="90"/>
    </location>
</feature>
<dbReference type="GO" id="GO:0004190">
    <property type="term" value="F:aspartic-type endopeptidase activity"/>
    <property type="evidence" value="ECO:0007669"/>
    <property type="project" value="InterPro"/>
</dbReference>
<evidence type="ECO:0000256" key="2">
    <source>
        <dbReference type="SAM" id="Phobius"/>
    </source>
</evidence>
<reference evidence="4 5" key="1">
    <citation type="submission" date="2017-10" db="EMBL/GenBank/DDBJ databases">
        <title>Genomic analysis of the genus Acetobacter.</title>
        <authorList>
            <person name="Kim K.H."/>
            <person name="Chun B.H."/>
            <person name="Son A.R."/>
            <person name="Jeon C.O."/>
        </authorList>
    </citation>
    <scope>NUCLEOTIDE SEQUENCE [LARGE SCALE GENOMIC DNA]</scope>
    <source>
        <strain evidence="4 5">LHT 2458</strain>
    </source>
</reference>
<dbReference type="OrthoDB" id="7220173at2"/>
<dbReference type="InterPro" id="IPR050882">
    <property type="entry name" value="Prepilin_peptidase/N-MTase"/>
</dbReference>
<evidence type="ECO:0000256" key="1">
    <source>
        <dbReference type="ARBA" id="ARBA00005801"/>
    </source>
</evidence>
<feature type="domain" description="Prepilin type IV endopeptidase peptidase" evidence="3">
    <location>
        <begin position="79"/>
        <end position="182"/>
    </location>
</feature>
<accession>A0A2G4R893</accession>
<sequence>MINWQIICASSLALALLTLAPYLIDKALIWLPVIGNLRSYPHRFISIKLITGIMFIVSTIYLAQVINGQNIYQCSFEAIGLTFALALGLIDFQDRWLPGYVTVPMLLLGLMNSTLSGDVNCAVFGAAVAWLAMTFVITVTSVLCRSNFMSGGDMTMAASCGAWLGLNHLLDFFIFTGGIHLLMCLYAKRSDIPPAPSGETLDLPPVQCPMGPAMAMAMTISLVFSNCTTHSSLGVFGNIL</sequence>
<evidence type="ECO:0000259" key="3">
    <source>
        <dbReference type="Pfam" id="PF01478"/>
    </source>
</evidence>
<organism evidence="4 5">
    <name type="scientific">Acetobacter pomorum</name>
    <dbReference type="NCBI Taxonomy" id="65959"/>
    <lineage>
        <taxon>Bacteria</taxon>
        <taxon>Pseudomonadati</taxon>
        <taxon>Pseudomonadota</taxon>
        <taxon>Alphaproteobacteria</taxon>
        <taxon>Acetobacterales</taxon>
        <taxon>Acetobacteraceae</taxon>
        <taxon>Acetobacter</taxon>
    </lineage>
</organism>
<gene>
    <name evidence="4" type="ORF">CSR02_15140</name>
</gene>
<dbReference type="GO" id="GO:0005886">
    <property type="term" value="C:plasma membrane"/>
    <property type="evidence" value="ECO:0007669"/>
    <property type="project" value="TreeGrafter"/>
</dbReference>
<dbReference type="PANTHER" id="PTHR30487">
    <property type="entry name" value="TYPE 4 PREPILIN-LIKE PROTEINS LEADER PEPTIDE-PROCESSING ENZYME"/>
    <property type="match status" value="1"/>
</dbReference>
<keyword evidence="2" id="KW-0812">Transmembrane</keyword>
<feature type="transmembrane region" description="Helical" evidence="2">
    <location>
        <begin position="122"/>
        <end position="143"/>
    </location>
</feature>
<dbReference type="GO" id="GO:0006465">
    <property type="term" value="P:signal peptide processing"/>
    <property type="evidence" value="ECO:0007669"/>
    <property type="project" value="TreeGrafter"/>
</dbReference>
<dbReference type="AlphaFoldDB" id="A0A2G4R893"/>
<dbReference type="PANTHER" id="PTHR30487:SF0">
    <property type="entry name" value="PREPILIN LEADER PEPTIDASE_N-METHYLTRANSFERASE-RELATED"/>
    <property type="match status" value="1"/>
</dbReference>
<name>A0A2G4R893_9PROT</name>
<proteinExistence type="inferred from homology"/>
<feature type="transmembrane region" description="Helical" evidence="2">
    <location>
        <begin position="163"/>
        <end position="187"/>
    </location>
</feature>
<dbReference type="Gene3D" id="1.20.120.1220">
    <property type="match status" value="1"/>
</dbReference>
<comment type="caution">
    <text evidence="4">The sequence shown here is derived from an EMBL/GenBank/DDBJ whole genome shotgun (WGS) entry which is preliminary data.</text>
</comment>
<dbReference type="InterPro" id="IPR000045">
    <property type="entry name" value="Prepilin_IV_endopep_pep"/>
</dbReference>
<protein>
    <recommendedName>
        <fullName evidence="3">Prepilin type IV endopeptidase peptidase domain-containing protein</fullName>
    </recommendedName>
</protein>
<dbReference type="EMBL" id="PEBQ01000196">
    <property type="protein sequence ID" value="PHY92762.1"/>
    <property type="molecule type" value="Genomic_DNA"/>
</dbReference>
<evidence type="ECO:0000313" key="4">
    <source>
        <dbReference type="EMBL" id="PHY92762.1"/>
    </source>
</evidence>
<evidence type="ECO:0000313" key="5">
    <source>
        <dbReference type="Proteomes" id="UP000228751"/>
    </source>
</evidence>
<feature type="transmembrane region" description="Helical" evidence="2">
    <location>
        <begin position="45"/>
        <end position="63"/>
    </location>
</feature>
<dbReference type="Proteomes" id="UP000228751">
    <property type="component" value="Unassembled WGS sequence"/>
</dbReference>
<comment type="similarity">
    <text evidence="1">Belongs to the peptidase A24 family.</text>
</comment>
<dbReference type="RefSeq" id="WP_099542241.1">
    <property type="nucleotide sequence ID" value="NZ_PEBQ01000196.1"/>
</dbReference>
<keyword evidence="2" id="KW-0472">Membrane</keyword>